<dbReference type="RefSeq" id="WP_203419624.1">
    <property type="nucleotide sequence ID" value="NZ_CP069352.1"/>
</dbReference>
<dbReference type="EMBL" id="CP069352">
    <property type="protein sequence ID" value="QRK83695.1"/>
    <property type="molecule type" value="Genomic_DNA"/>
</dbReference>
<dbReference type="Proteomes" id="UP000663686">
    <property type="component" value="Chromosome"/>
</dbReference>
<evidence type="ECO:0000313" key="1">
    <source>
        <dbReference type="EMBL" id="QRK83695.1"/>
    </source>
</evidence>
<protein>
    <submittedName>
        <fullName evidence="1">Uncharacterized protein</fullName>
    </submittedName>
</protein>
<name>A0ABX7GEX9_9PSED</name>
<proteinExistence type="predicted"/>
<sequence length="191" mass="20979">MSTTKVNSKEFNAHLYLNGRPVVLNQQRLQKALGQLRITRSEQLEAEVGLADTRVASFITLADHEDDEPLLLKFVPQGDNYEISLVHTGTFDNARLYIEALTHNLLASTSAAAQHFSISTYGVSKASLGDFEAGPAYLELSSKAVDSKSTSKPFYHHVSSGLDTFVDEDPNLTGHNAFNNKPATFVIKVVR</sequence>
<gene>
    <name evidence="1" type="ORF">JN757_24695</name>
</gene>
<reference evidence="1 2" key="2">
    <citation type="submission" date="2021-03" db="EMBL/GenBank/DDBJ databases">
        <title>P. granadensis CT364 genome publication.</title>
        <authorList>
            <person name="Stach J."/>
            <person name="Montero-Calasanz Md.C."/>
        </authorList>
    </citation>
    <scope>NUCLEOTIDE SEQUENCE [LARGE SCALE GENOMIC DNA]</scope>
    <source>
        <strain evidence="1 2">CT364</strain>
    </source>
</reference>
<organism evidence="1 2">
    <name type="scientific">Pseudomonas granadensis</name>
    <dbReference type="NCBI Taxonomy" id="1421430"/>
    <lineage>
        <taxon>Bacteria</taxon>
        <taxon>Pseudomonadati</taxon>
        <taxon>Pseudomonadota</taxon>
        <taxon>Gammaproteobacteria</taxon>
        <taxon>Pseudomonadales</taxon>
        <taxon>Pseudomonadaceae</taxon>
        <taxon>Pseudomonas</taxon>
    </lineage>
</organism>
<evidence type="ECO:0000313" key="2">
    <source>
        <dbReference type="Proteomes" id="UP000663686"/>
    </source>
</evidence>
<keyword evidence="2" id="KW-1185">Reference proteome</keyword>
<accession>A0ABX7GEX9</accession>
<reference evidence="1 2" key="1">
    <citation type="submission" date="2021-02" db="EMBL/GenBank/DDBJ databases">
        <authorList>
            <person name="Cea Torrescassana E."/>
        </authorList>
    </citation>
    <scope>NUCLEOTIDE SEQUENCE [LARGE SCALE GENOMIC DNA]</scope>
    <source>
        <strain evidence="1 2">CT364</strain>
    </source>
</reference>